<reference evidence="8 9" key="1">
    <citation type="submission" date="2019-07" db="EMBL/GenBank/DDBJ databases">
        <title>Chromosome genome assembly for large yellow croaker.</title>
        <authorList>
            <person name="Xiao S."/>
        </authorList>
    </citation>
    <scope>NUCLEOTIDE SEQUENCE [LARGE SCALE GENOMIC DNA]</scope>
    <source>
        <strain evidence="8">JMULYC20181020</strain>
        <tissue evidence="8">Muscle</tissue>
    </source>
</reference>
<feature type="compositionally biased region" description="Basic and acidic residues" evidence="5">
    <location>
        <begin position="661"/>
        <end position="670"/>
    </location>
</feature>
<dbReference type="SUPFAM" id="SSF52091">
    <property type="entry name" value="SpoIIaa-like"/>
    <property type="match status" value="1"/>
</dbReference>
<feature type="transmembrane region" description="Helical" evidence="6">
    <location>
        <begin position="217"/>
        <end position="239"/>
    </location>
</feature>
<evidence type="ECO:0000256" key="1">
    <source>
        <dbReference type="ARBA" id="ARBA00004141"/>
    </source>
</evidence>
<sequence length="750" mass="81871">MVSASAFKYDIISITEAAGPSSDEGSIMTHGDDCCTTAEDGVESDQQQQQQPLILERLEKQQDKNWKSVVSHQLKKRCLCTAERAKSKILGFAPILRWLPRYQLREWLLGDAMSGLIVGILLVPQSIAYSLLASQDPIYGLYTSFFSSIIYAILGTSRHISVGIFGVLCLLVGQVVDRELALAGYLTESSVSSNSSGILLAGQRNDSVGVECDRSCYAITVGATVTFTAGVYQVLMGIFQVGFVSVYLSNSLLSGFATGASLTILTSQFKYLLGLKIPRPQGWFTLFKTWYSLLSNLGNTNICDLVTSLVCLLVLIPTKELNDRFKGKLKAPIPFELFVVIIATLASHFGHFNTDYGSGVAGDIPTGFLPPQMPMWTLIPNVAVDAFSIAIVGFAITVSLSEMFAKKHGYTVDANQEMYAIGFCNILPSFFRCFTTSAALTKTLVKESTGCQTQVSGLVSALVLLLVLLVCTALLFPSKVTSSSLELILSVPLHISTFVRSSPHLNLCPCVLAVIIVVNLRGALRKFTEIPHMWRVNRIDASIWLITMATSALVNTELGLLVGVLVSAFCVLGRTQQAQVLELGRATTREHYEDLSSYRGLGTHPGVAVFRYGAPIYYANQSLFKKSLYRCVGLDPVKEKAYRIKFNKKNKKQGKNTNMKSEQKEAAAKADEVEADTAGVNALKEVRKDYGELGIKVVLAQCSASVLDDLERGGYYPGDEENKVIFFTIADAVHYLQSLPTPNGDYDGKC</sequence>
<dbReference type="InterPro" id="IPR036513">
    <property type="entry name" value="STAS_dom_sf"/>
</dbReference>
<evidence type="ECO:0000256" key="6">
    <source>
        <dbReference type="SAM" id="Phobius"/>
    </source>
</evidence>
<name>A0A6G0I453_LARCR</name>
<dbReference type="InterPro" id="IPR018045">
    <property type="entry name" value="S04_transporter_CS"/>
</dbReference>
<evidence type="ECO:0000313" key="9">
    <source>
        <dbReference type="Proteomes" id="UP000424527"/>
    </source>
</evidence>
<feature type="transmembrane region" description="Helical" evidence="6">
    <location>
        <begin position="159"/>
        <end position="176"/>
    </location>
</feature>
<feature type="transmembrane region" description="Helical" evidence="6">
    <location>
        <begin position="543"/>
        <end position="569"/>
    </location>
</feature>
<feature type="transmembrane region" description="Helical" evidence="6">
    <location>
        <begin position="329"/>
        <end position="349"/>
    </location>
</feature>
<dbReference type="Pfam" id="PF00916">
    <property type="entry name" value="Sulfate_transp"/>
    <property type="match status" value="2"/>
</dbReference>
<organism evidence="8 9">
    <name type="scientific">Larimichthys crocea</name>
    <name type="common">Large yellow croaker</name>
    <name type="synonym">Pseudosciaena crocea</name>
    <dbReference type="NCBI Taxonomy" id="215358"/>
    <lineage>
        <taxon>Eukaryota</taxon>
        <taxon>Metazoa</taxon>
        <taxon>Chordata</taxon>
        <taxon>Craniata</taxon>
        <taxon>Vertebrata</taxon>
        <taxon>Euteleostomi</taxon>
        <taxon>Actinopterygii</taxon>
        <taxon>Neopterygii</taxon>
        <taxon>Teleostei</taxon>
        <taxon>Neoteleostei</taxon>
        <taxon>Acanthomorphata</taxon>
        <taxon>Eupercaria</taxon>
        <taxon>Sciaenidae</taxon>
        <taxon>Larimichthys</taxon>
    </lineage>
</organism>
<feature type="transmembrane region" description="Helical" evidence="6">
    <location>
        <begin position="378"/>
        <end position="400"/>
    </location>
</feature>
<dbReference type="InterPro" id="IPR001902">
    <property type="entry name" value="SLC26A/SulP_fam"/>
</dbReference>
<comment type="subcellular location">
    <subcellularLocation>
        <location evidence="1">Membrane</location>
        <topology evidence="1">Multi-pass membrane protein</topology>
    </subcellularLocation>
</comment>
<feature type="transmembrane region" description="Helical" evidence="6">
    <location>
        <begin position="504"/>
        <end position="522"/>
    </location>
</feature>
<gene>
    <name evidence="8" type="ORF">D5F01_LYC15994</name>
</gene>
<feature type="transmembrane region" description="Helical" evidence="6">
    <location>
        <begin position="107"/>
        <end position="132"/>
    </location>
</feature>
<evidence type="ECO:0000256" key="4">
    <source>
        <dbReference type="ARBA" id="ARBA00023136"/>
    </source>
</evidence>
<dbReference type="InterPro" id="IPR002645">
    <property type="entry name" value="STAS_dom"/>
</dbReference>
<dbReference type="EMBL" id="REGW02000015">
    <property type="protein sequence ID" value="KAE8286308.1"/>
    <property type="molecule type" value="Genomic_DNA"/>
</dbReference>
<keyword evidence="2 6" id="KW-0812">Transmembrane</keyword>
<protein>
    <submittedName>
        <fullName evidence="8">Sulfate transporter Solute carrier family 26 member 2</fullName>
    </submittedName>
</protein>
<feature type="transmembrane region" description="Helical" evidence="6">
    <location>
        <begin position="251"/>
        <end position="273"/>
    </location>
</feature>
<keyword evidence="4 6" id="KW-0472">Membrane</keyword>
<dbReference type="PROSITE" id="PS50801">
    <property type="entry name" value="STAS"/>
    <property type="match status" value="1"/>
</dbReference>
<dbReference type="NCBIfam" id="TIGR00815">
    <property type="entry name" value="sulP"/>
    <property type="match status" value="1"/>
</dbReference>
<dbReference type="Proteomes" id="UP000424527">
    <property type="component" value="Unassembled WGS sequence"/>
</dbReference>
<evidence type="ECO:0000256" key="2">
    <source>
        <dbReference type="ARBA" id="ARBA00022692"/>
    </source>
</evidence>
<feature type="region of interest" description="Disordered" evidence="5">
    <location>
        <begin position="19"/>
        <end position="46"/>
    </location>
</feature>
<dbReference type="GO" id="GO:0008271">
    <property type="term" value="F:secondary active sulfate transmembrane transporter activity"/>
    <property type="evidence" value="ECO:0007669"/>
    <property type="project" value="InterPro"/>
</dbReference>
<accession>A0A6G0I453</accession>
<feature type="domain" description="STAS" evidence="7">
    <location>
        <begin position="597"/>
        <end position="736"/>
    </location>
</feature>
<feature type="transmembrane region" description="Helical" evidence="6">
    <location>
        <begin position="455"/>
        <end position="476"/>
    </location>
</feature>
<evidence type="ECO:0000256" key="5">
    <source>
        <dbReference type="SAM" id="MobiDB-lite"/>
    </source>
</evidence>
<dbReference type="AlphaFoldDB" id="A0A6G0I453"/>
<feature type="region of interest" description="Disordered" evidence="5">
    <location>
        <begin position="651"/>
        <end position="670"/>
    </location>
</feature>
<evidence type="ECO:0000256" key="3">
    <source>
        <dbReference type="ARBA" id="ARBA00022989"/>
    </source>
</evidence>
<comment type="caution">
    <text evidence="8">The sequence shown here is derived from an EMBL/GenBank/DDBJ whole genome shotgun (WGS) entry which is preliminary data.</text>
</comment>
<keyword evidence="9" id="KW-1185">Reference proteome</keyword>
<dbReference type="GO" id="GO:0016020">
    <property type="term" value="C:membrane"/>
    <property type="evidence" value="ECO:0007669"/>
    <property type="project" value="UniProtKB-SubCell"/>
</dbReference>
<dbReference type="Gene3D" id="3.30.750.24">
    <property type="entry name" value="STAS domain"/>
    <property type="match status" value="1"/>
</dbReference>
<keyword evidence="3 6" id="KW-1133">Transmembrane helix</keyword>
<evidence type="ECO:0000313" key="8">
    <source>
        <dbReference type="EMBL" id="KAE8286308.1"/>
    </source>
</evidence>
<dbReference type="CDD" id="cd07042">
    <property type="entry name" value="STAS_SulP_like_sulfate_transporter"/>
    <property type="match status" value="1"/>
</dbReference>
<dbReference type="PROSITE" id="PS01130">
    <property type="entry name" value="SLC26A"/>
    <property type="match status" value="1"/>
</dbReference>
<dbReference type="InterPro" id="IPR011547">
    <property type="entry name" value="SLC26A/SulP_dom"/>
</dbReference>
<evidence type="ECO:0000259" key="7">
    <source>
        <dbReference type="PROSITE" id="PS50801"/>
    </source>
</evidence>
<dbReference type="PANTHER" id="PTHR11814">
    <property type="entry name" value="SULFATE TRANSPORTER"/>
    <property type="match status" value="1"/>
</dbReference>
<proteinExistence type="predicted"/>